<proteinExistence type="predicted"/>
<protein>
    <submittedName>
        <fullName evidence="1">Uncharacterized protein</fullName>
    </submittedName>
</protein>
<dbReference type="EMBL" id="BARW01030222">
    <property type="protein sequence ID" value="GAJ03914.1"/>
    <property type="molecule type" value="Genomic_DNA"/>
</dbReference>
<feature type="non-terminal residue" evidence="1">
    <location>
        <position position="249"/>
    </location>
</feature>
<feature type="non-terminal residue" evidence="1">
    <location>
        <position position="1"/>
    </location>
</feature>
<gene>
    <name evidence="1" type="ORF">S12H4_48368</name>
</gene>
<organism evidence="1">
    <name type="scientific">marine sediment metagenome</name>
    <dbReference type="NCBI Taxonomy" id="412755"/>
    <lineage>
        <taxon>unclassified sequences</taxon>
        <taxon>metagenomes</taxon>
        <taxon>ecological metagenomes</taxon>
    </lineage>
</organism>
<sequence length="249" mass="28159">HCYDMQGLLTVAPPPYTASYTIREKTDDVLFVNDDYYGGSYSYDVIADVLPTADRWEIPVDGLPDSSVLLAGYNVIIWNTWERSGSSFAADTQWIKIYLEGGGNMLVSGMDIPAGEFGYSWGNYTTGPGEFLYEYFGIVGGTDNFASDTISVYFGVTGDTITGIFESWPITVFPYYYAGIGYNYNGRFDENIFNQYWKGILSDGWGNFSAFRFEERQRRRWVMWGHKTTFATFSILMNPCGCGRFLPQS</sequence>
<dbReference type="AlphaFoldDB" id="X1TF57"/>
<accession>X1TF57</accession>
<name>X1TF57_9ZZZZ</name>
<comment type="caution">
    <text evidence="1">The sequence shown here is derived from an EMBL/GenBank/DDBJ whole genome shotgun (WGS) entry which is preliminary data.</text>
</comment>
<reference evidence="1" key="1">
    <citation type="journal article" date="2014" name="Front. Microbiol.">
        <title>High frequency of phylogenetically diverse reductive dehalogenase-homologous genes in deep subseafloor sedimentary metagenomes.</title>
        <authorList>
            <person name="Kawai M."/>
            <person name="Futagami T."/>
            <person name="Toyoda A."/>
            <person name="Takaki Y."/>
            <person name="Nishi S."/>
            <person name="Hori S."/>
            <person name="Arai W."/>
            <person name="Tsubouchi T."/>
            <person name="Morono Y."/>
            <person name="Uchiyama I."/>
            <person name="Ito T."/>
            <person name="Fujiyama A."/>
            <person name="Inagaki F."/>
            <person name="Takami H."/>
        </authorList>
    </citation>
    <scope>NUCLEOTIDE SEQUENCE</scope>
    <source>
        <strain evidence="1">Expedition CK06-06</strain>
    </source>
</reference>
<evidence type="ECO:0000313" key="1">
    <source>
        <dbReference type="EMBL" id="GAJ03914.1"/>
    </source>
</evidence>